<gene>
    <name evidence="2" type="ORF">POL68_13160</name>
</gene>
<organism evidence="2 3">
    <name type="scientific">Stigmatella ashevillensis</name>
    <dbReference type="NCBI Taxonomy" id="2995309"/>
    <lineage>
        <taxon>Bacteria</taxon>
        <taxon>Pseudomonadati</taxon>
        <taxon>Myxococcota</taxon>
        <taxon>Myxococcia</taxon>
        <taxon>Myxococcales</taxon>
        <taxon>Cystobacterineae</taxon>
        <taxon>Archangiaceae</taxon>
        <taxon>Stigmatella</taxon>
    </lineage>
</organism>
<dbReference type="SMART" id="SM00849">
    <property type="entry name" value="Lactamase_B"/>
    <property type="match status" value="1"/>
</dbReference>
<dbReference type="EMBL" id="JAQNDM010000002">
    <property type="protein sequence ID" value="MDC0709415.1"/>
    <property type="molecule type" value="Genomic_DNA"/>
</dbReference>
<proteinExistence type="predicted"/>
<feature type="domain" description="Metallo-beta-lactamase" evidence="1">
    <location>
        <begin position="19"/>
        <end position="225"/>
    </location>
</feature>
<keyword evidence="3" id="KW-1185">Reference proteome</keyword>
<comment type="caution">
    <text evidence="2">The sequence shown here is derived from an EMBL/GenBank/DDBJ whole genome shotgun (WGS) entry which is preliminary data.</text>
</comment>
<name>A0ABT5D8N2_9BACT</name>
<dbReference type="RefSeq" id="WP_272137966.1">
    <property type="nucleotide sequence ID" value="NZ_JAQNDM010000002.1"/>
</dbReference>
<evidence type="ECO:0000313" key="2">
    <source>
        <dbReference type="EMBL" id="MDC0709415.1"/>
    </source>
</evidence>
<dbReference type="SUPFAM" id="SSF56281">
    <property type="entry name" value="Metallo-hydrolase/oxidoreductase"/>
    <property type="match status" value="1"/>
</dbReference>
<evidence type="ECO:0000313" key="3">
    <source>
        <dbReference type="Proteomes" id="UP001221838"/>
    </source>
</evidence>
<sequence>MSLSFLTLGVGDAFSALRYSSCLAVEAEGQVLLIDCPHPIRKMMREASESSGVPLDADRVAGVALTHLHADHSSGLEGLSYFSFFLLKQKLSLLCHPEVARRLWDGHLAAGMECLIEKHGEAPHPKHFEDYFAHTPLSTESAVRFGPFSIECRFTYHHLPTTALRIRAGGRCLGYSADTSFDEGLISWLAEADLVVHETNYGVHTPYAKLAALPAELRARMRLIHYPDDFDTEGSVIEPLAQGRRYTV</sequence>
<reference evidence="2 3" key="1">
    <citation type="submission" date="2022-11" db="EMBL/GenBank/DDBJ databases">
        <title>Minimal conservation of predation-associated metabolite biosynthetic gene clusters underscores biosynthetic potential of Myxococcota including descriptions for ten novel species: Archangium lansinium sp. nov., Myxococcus landrumus sp. nov., Nannocystis bai.</title>
        <authorList>
            <person name="Ahearne A."/>
            <person name="Stevens C."/>
            <person name="Dowd S."/>
        </authorList>
    </citation>
    <scope>NUCLEOTIDE SEQUENCE [LARGE SCALE GENOMIC DNA]</scope>
    <source>
        <strain evidence="2 3">NCWAL01</strain>
    </source>
</reference>
<dbReference type="Proteomes" id="UP001221838">
    <property type="component" value="Unassembled WGS sequence"/>
</dbReference>
<evidence type="ECO:0000259" key="1">
    <source>
        <dbReference type="SMART" id="SM00849"/>
    </source>
</evidence>
<accession>A0ABT5D8N2</accession>
<dbReference type="InterPro" id="IPR001279">
    <property type="entry name" value="Metallo-B-lactamas"/>
</dbReference>
<dbReference type="InterPro" id="IPR036866">
    <property type="entry name" value="RibonucZ/Hydroxyglut_hydro"/>
</dbReference>
<protein>
    <submittedName>
        <fullName evidence="2">MBL fold metallo-hydrolase</fullName>
    </submittedName>
</protein>
<dbReference type="Pfam" id="PF23023">
    <property type="entry name" value="Anti-Pycsar_Apyc1"/>
    <property type="match status" value="1"/>
</dbReference>
<dbReference type="PANTHER" id="PTHR46018:SF2">
    <property type="entry name" value="ZINC PHOSPHODIESTERASE ELAC PROTEIN 1"/>
    <property type="match status" value="1"/>
</dbReference>
<dbReference type="Gene3D" id="3.60.15.10">
    <property type="entry name" value="Ribonuclease Z/Hydroxyacylglutathione hydrolase-like"/>
    <property type="match status" value="1"/>
</dbReference>
<dbReference type="PANTHER" id="PTHR46018">
    <property type="entry name" value="ZINC PHOSPHODIESTERASE ELAC PROTEIN 1"/>
    <property type="match status" value="1"/>
</dbReference>